<dbReference type="AlphaFoldDB" id="A0A9W9FC59"/>
<feature type="signal peptide" evidence="1">
    <location>
        <begin position="1"/>
        <end position="20"/>
    </location>
</feature>
<feature type="chain" id="PRO_5040906883" evidence="1">
    <location>
        <begin position="21"/>
        <end position="132"/>
    </location>
</feature>
<name>A0A9W9FC59_9EURO</name>
<proteinExistence type="predicted"/>
<comment type="caution">
    <text evidence="2">The sequence shown here is derived from an EMBL/GenBank/DDBJ whole genome shotgun (WGS) entry which is preliminary data.</text>
</comment>
<keyword evidence="3" id="KW-1185">Reference proteome</keyword>
<reference evidence="2" key="2">
    <citation type="journal article" date="2023" name="IMA Fungus">
        <title>Comparative genomic study of the Penicillium genus elucidates a diverse pangenome and 15 lateral gene transfer events.</title>
        <authorList>
            <person name="Petersen C."/>
            <person name="Sorensen T."/>
            <person name="Nielsen M.R."/>
            <person name="Sondergaard T.E."/>
            <person name="Sorensen J.L."/>
            <person name="Fitzpatrick D.A."/>
            <person name="Frisvad J.C."/>
            <person name="Nielsen K.L."/>
        </authorList>
    </citation>
    <scope>NUCLEOTIDE SEQUENCE</scope>
    <source>
        <strain evidence="2">IBT 30069</strain>
    </source>
</reference>
<evidence type="ECO:0000313" key="2">
    <source>
        <dbReference type="EMBL" id="KAJ5097237.1"/>
    </source>
</evidence>
<accession>A0A9W9FC59</accession>
<keyword evidence="1" id="KW-0732">Signal</keyword>
<organism evidence="2 3">
    <name type="scientific">Penicillium angulare</name>
    <dbReference type="NCBI Taxonomy" id="116970"/>
    <lineage>
        <taxon>Eukaryota</taxon>
        <taxon>Fungi</taxon>
        <taxon>Dikarya</taxon>
        <taxon>Ascomycota</taxon>
        <taxon>Pezizomycotina</taxon>
        <taxon>Eurotiomycetes</taxon>
        <taxon>Eurotiomycetidae</taxon>
        <taxon>Eurotiales</taxon>
        <taxon>Aspergillaceae</taxon>
        <taxon>Penicillium</taxon>
    </lineage>
</organism>
<dbReference type="EMBL" id="JAPQKH010000005">
    <property type="protein sequence ID" value="KAJ5097237.1"/>
    <property type="molecule type" value="Genomic_DNA"/>
</dbReference>
<sequence>MQIPAIFGICLVALASTTAAMPHLAGPYHGQHVAVKVPTNSTGAHNATTTGTRGKAPLATGLSQVTTKNKKPIHVAHGLNSVDHPTQGSNHCNELCSLEAQTCTITMPDDDEYCSTIYTTCIKKCLPDNFQK</sequence>
<dbReference type="OrthoDB" id="4477950at2759"/>
<protein>
    <submittedName>
        <fullName evidence="2">Uncharacterized protein</fullName>
    </submittedName>
</protein>
<reference evidence="2" key="1">
    <citation type="submission" date="2022-11" db="EMBL/GenBank/DDBJ databases">
        <authorList>
            <person name="Petersen C."/>
        </authorList>
    </citation>
    <scope>NUCLEOTIDE SEQUENCE</scope>
    <source>
        <strain evidence="2">IBT 30069</strain>
    </source>
</reference>
<gene>
    <name evidence="2" type="ORF">N7456_007958</name>
</gene>
<dbReference type="Proteomes" id="UP001149165">
    <property type="component" value="Unassembled WGS sequence"/>
</dbReference>
<evidence type="ECO:0000256" key="1">
    <source>
        <dbReference type="SAM" id="SignalP"/>
    </source>
</evidence>
<evidence type="ECO:0000313" key="3">
    <source>
        <dbReference type="Proteomes" id="UP001149165"/>
    </source>
</evidence>